<dbReference type="AlphaFoldDB" id="A0A0F9HY56"/>
<feature type="non-terminal residue" evidence="1">
    <location>
        <position position="69"/>
    </location>
</feature>
<reference evidence="1" key="1">
    <citation type="journal article" date="2015" name="Nature">
        <title>Complex archaea that bridge the gap between prokaryotes and eukaryotes.</title>
        <authorList>
            <person name="Spang A."/>
            <person name="Saw J.H."/>
            <person name="Jorgensen S.L."/>
            <person name="Zaremba-Niedzwiedzka K."/>
            <person name="Martijn J."/>
            <person name="Lind A.E."/>
            <person name="van Eijk R."/>
            <person name="Schleper C."/>
            <person name="Guy L."/>
            <person name="Ettema T.J."/>
        </authorList>
    </citation>
    <scope>NUCLEOTIDE SEQUENCE</scope>
</reference>
<organism evidence="1">
    <name type="scientific">marine sediment metagenome</name>
    <dbReference type="NCBI Taxonomy" id="412755"/>
    <lineage>
        <taxon>unclassified sequences</taxon>
        <taxon>metagenomes</taxon>
        <taxon>ecological metagenomes</taxon>
    </lineage>
</organism>
<dbReference type="EMBL" id="LAZR01021052">
    <property type="protein sequence ID" value="KKL86645.1"/>
    <property type="molecule type" value="Genomic_DNA"/>
</dbReference>
<gene>
    <name evidence="1" type="ORF">LCGC14_1942640</name>
</gene>
<accession>A0A0F9HY56</accession>
<evidence type="ECO:0000313" key="1">
    <source>
        <dbReference type="EMBL" id="KKL86645.1"/>
    </source>
</evidence>
<sequence length="69" mass="7730">MGDEEKKGLKQGAVFSVDFLETATRLVASGMTEVDIGYFLGITPAKIRTWKKRHPLFKQAFTDGKRLAK</sequence>
<comment type="caution">
    <text evidence="1">The sequence shown here is derived from an EMBL/GenBank/DDBJ whole genome shotgun (WGS) entry which is preliminary data.</text>
</comment>
<protein>
    <submittedName>
        <fullName evidence="1">Uncharacterized protein</fullName>
    </submittedName>
</protein>
<proteinExistence type="predicted"/>
<name>A0A0F9HY56_9ZZZZ</name>